<feature type="compositionally biased region" description="Basic residues" evidence="1">
    <location>
        <begin position="252"/>
        <end position="262"/>
    </location>
</feature>
<evidence type="ECO:0000313" key="2">
    <source>
        <dbReference type="EMBL" id="KAI0492099.1"/>
    </source>
</evidence>
<dbReference type="Proteomes" id="UP000829196">
    <property type="component" value="Unassembled WGS sequence"/>
</dbReference>
<gene>
    <name evidence="2" type="ORF">KFK09_026364</name>
</gene>
<keyword evidence="3" id="KW-1185">Reference proteome</keyword>
<accession>A0A8T3A7Q7</accession>
<organism evidence="2 3">
    <name type="scientific">Dendrobium nobile</name>
    <name type="common">Orchid</name>
    <dbReference type="NCBI Taxonomy" id="94219"/>
    <lineage>
        <taxon>Eukaryota</taxon>
        <taxon>Viridiplantae</taxon>
        <taxon>Streptophyta</taxon>
        <taxon>Embryophyta</taxon>
        <taxon>Tracheophyta</taxon>
        <taxon>Spermatophyta</taxon>
        <taxon>Magnoliopsida</taxon>
        <taxon>Liliopsida</taxon>
        <taxon>Asparagales</taxon>
        <taxon>Orchidaceae</taxon>
        <taxon>Epidendroideae</taxon>
        <taxon>Malaxideae</taxon>
        <taxon>Dendrobiinae</taxon>
        <taxon>Dendrobium</taxon>
    </lineage>
</organism>
<dbReference type="AlphaFoldDB" id="A0A8T3A7Q7"/>
<reference evidence="2" key="1">
    <citation type="journal article" date="2022" name="Front. Genet.">
        <title>Chromosome-Scale Assembly of the Dendrobium nobile Genome Provides Insights Into the Molecular Mechanism of the Biosynthesis of the Medicinal Active Ingredient of Dendrobium.</title>
        <authorList>
            <person name="Xu Q."/>
            <person name="Niu S.-C."/>
            <person name="Li K.-L."/>
            <person name="Zheng P.-J."/>
            <person name="Zhang X.-J."/>
            <person name="Jia Y."/>
            <person name="Liu Y."/>
            <person name="Niu Y.-X."/>
            <person name="Yu L.-H."/>
            <person name="Chen D.-F."/>
            <person name="Zhang G.-Q."/>
        </authorList>
    </citation>
    <scope>NUCLEOTIDE SEQUENCE</scope>
    <source>
        <tissue evidence="2">Leaf</tissue>
    </source>
</reference>
<evidence type="ECO:0000256" key="1">
    <source>
        <dbReference type="SAM" id="MobiDB-lite"/>
    </source>
</evidence>
<comment type="caution">
    <text evidence="2">The sequence shown here is derived from an EMBL/GenBank/DDBJ whole genome shotgun (WGS) entry which is preliminary data.</text>
</comment>
<evidence type="ECO:0000313" key="3">
    <source>
        <dbReference type="Proteomes" id="UP000829196"/>
    </source>
</evidence>
<dbReference type="OrthoDB" id="10603470at2759"/>
<feature type="region of interest" description="Disordered" evidence="1">
    <location>
        <begin position="251"/>
        <end position="277"/>
    </location>
</feature>
<protein>
    <submittedName>
        <fullName evidence="2">Uncharacterized protein</fullName>
    </submittedName>
</protein>
<dbReference type="EMBL" id="JAGYWB010000018">
    <property type="protein sequence ID" value="KAI0492099.1"/>
    <property type="molecule type" value="Genomic_DNA"/>
</dbReference>
<name>A0A8T3A7Q7_DENNO</name>
<proteinExistence type="predicted"/>
<sequence>MHDHGMNDYFQKHPHFYKENDSLKHNEGVVAQVFSNPIQANLEDNTSNPPQTLKDPMVVNVDDPLPSIPNDVSLNHDRGVIVQSFAFPTIDCEKSMTHTLASIEVPNIAIVETTPSCTFNQNVYESNGIMLTSTSSYPLNKHEVFAIQVPWEEDEMNDVPLEDGEFVSMQNGYPIFKCIEVLVVRNRDPIKVDSMFMENEFPQHTSLSEHSSVSKTFSTTYYNSDVLTDTKDMQIAAKYFAKDDNDFSFSKVHSKRGRKPKHISLQPPRSTRSHTSH</sequence>